<dbReference type="KEGG" id="fcy:FRACYDRAFT_246590"/>
<dbReference type="InterPro" id="IPR049227">
    <property type="entry name" value="DUF6824"/>
</dbReference>
<dbReference type="Pfam" id="PF20710">
    <property type="entry name" value="DUF6824"/>
    <property type="match status" value="1"/>
</dbReference>
<feature type="compositionally biased region" description="Basic residues" evidence="1">
    <location>
        <begin position="603"/>
        <end position="612"/>
    </location>
</feature>
<feature type="region of interest" description="Disordered" evidence="1">
    <location>
        <begin position="370"/>
        <end position="412"/>
    </location>
</feature>
<accession>A0A1E7EXI4</accession>
<evidence type="ECO:0000259" key="2">
    <source>
        <dbReference type="Pfam" id="PF20710"/>
    </source>
</evidence>
<feature type="compositionally biased region" description="Low complexity" evidence="1">
    <location>
        <begin position="87"/>
        <end position="101"/>
    </location>
</feature>
<feature type="compositionally biased region" description="Basic and acidic residues" evidence="1">
    <location>
        <begin position="158"/>
        <end position="172"/>
    </location>
</feature>
<feature type="compositionally biased region" description="Low complexity" evidence="1">
    <location>
        <begin position="298"/>
        <end position="312"/>
    </location>
</feature>
<organism evidence="3 4">
    <name type="scientific">Fragilariopsis cylindrus CCMP1102</name>
    <dbReference type="NCBI Taxonomy" id="635003"/>
    <lineage>
        <taxon>Eukaryota</taxon>
        <taxon>Sar</taxon>
        <taxon>Stramenopiles</taxon>
        <taxon>Ochrophyta</taxon>
        <taxon>Bacillariophyta</taxon>
        <taxon>Bacillariophyceae</taxon>
        <taxon>Bacillariophycidae</taxon>
        <taxon>Bacillariales</taxon>
        <taxon>Bacillariaceae</taxon>
        <taxon>Fragilariopsis</taxon>
    </lineage>
</organism>
<protein>
    <recommendedName>
        <fullName evidence="2">DUF6824 domain-containing protein</fullName>
    </recommendedName>
</protein>
<feature type="compositionally biased region" description="Basic and acidic residues" evidence="1">
    <location>
        <begin position="103"/>
        <end position="114"/>
    </location>
</feature>
<evidence type="ECO:0000313" key="3">
    <source>
        <dbReference type="EMBL" id="OEU10748.1"/>
    </source>
</evidence>
<feature type="compositionally biased region" description="Basic and acidic residues" evidence="1">
    <location>
        <begin position="24"/>
        <end position="38"/>
    </location>
</feature>
<feature type="region of interest" description="Disordered" evidence="1">
    <location>
        <begin position="85"/>
        <end position="122"/>
    </location>
</feature>
<feature type="compositionally biased region" description="Basic and acidic residues" evidence="1">
    <location>
        <begin position="374"/>
        <end position="387"/>
    </location>
</feature>
<feature type="compositionally biased region" description="Polar residues" evidence="1">
    <location>
        <begin position="584"/>
        <end position="602"/>
    </location>
</feature>
<feature type="compositionally biased region" description="Polar residues" evidence="1">
    <location>
        <begin position="646"/>
        <end position="657"/>
    </location>
</feature>
<reference evidence="3 4" key="1">
    <citation type="submission" date="2016-09" db="EMBL/GenBank/DDBJ databases">
        <title>Extensive genetic diversity and differential bi-allelic expression allows diatom success in the polar Southern Ocean.</title>
        <authorList>
            <consortium name="DOE Joint Genome Institute"/>
            <person name="Mock T."/>
            <person name="Otillar R.P."/>
            <person name="Strauss J."/>
            <person name="Dupont C."/>
            <person name="Frickenhaus S."/>
            <person name="Maumus F."/>
            <person name="Mcmullan M."/>
            <person name="Sanges R."/>
            <person name="Schmutz J."/>
            <person name="Toseland A."/>
            <person name="Valas R."/>
            <person name="Veluchamy A."/>
            <person name="Ward B.J."/>
            <person name="Allen A."/>
            <person name="Barry K."/>
            <person name="Falciatore A."/>
            <person name="Ferrante M."/>
            <person name="Fortunato A.E."/>
            <person name="Gloeckner G."/>
            <person name="Gruber A."/>
            <person name="Hipkin R."/>
            <person name="Janech M."/>
            <person name="Kroth P."/>
            <person name="Leese F."/>
            <person name="Lindquist E."/>
            <person name="Lyon B.R."/>
            <person name="Martin J."/>
            <person name="Mayer C."/>
            <person name="Parker M."/>
            <person name="Quesneville H."/>
            <person name="Raymond J."/>
            <person name="Uhlig C."/>
            <person name="Valentin K.U."/>
            <person name="Worden A.Z."/>
            <person name="Armbrust E.V."/>
            <person name="Bowler C."/>
            <person name="Green B."/>
            <person name="Moulton V."/>
            <person name="Van Oosterhout C."/>
            <person name="Grigoriev I."/>
        </authorList>
    </citation>
    <scope>NUCLEOTIDE SEQUENCE [LARGE SCALE GENOMIC DNA]</scope>
    <source>
        <strain evidence="3 4">CCMP1102</strain>
    </source>
</reference>
<feature type="compositionally biased region" description="Acidic residues" evidence="1">
    <location>
        <begin position="767"/>
        <end position="777"/>
    </location>
</feature>
<feature type="compositionally biased region" description="Polar residues" evidence="1">
    <location>
        <begin position="721"/>
        <end position="746"/>
    </location>
</feature>
<feature type="region of interest" description="Disordered" evidence="1">
    <location>
        <begin position="23"/>
        <end position="62"/>
    </location>
</feature>
<feature type="compositionally biased region" description="Basic and acidic residues" evidence="1">
    <location>
        <begin position="313"/>
        <end position="330"/>
    </location>
</feature>
<dbReference type="EMBL" id="KV784370">
    <property type="protein sequence ID" value="OEU10748.1"/>
    <property type="molecule type" value="Genomic_DNA"/>
</dbReference>
<keyword evidence="4" id="KW-1185">Reference proteome</keyword>
<name>A0A1E7EXI4_9STRA</name>
<dbReference type="Proteomes" id="UP000095751">
    <property type="component" value="Unassembled WGS sequence"/>
</dbReference>
<dbReference type="OrthoDB" id="57391at2759"/>
<feature type="region of interest" description="Disordered" evidence="1">
    <location>
        <begin position="279"/>
        <end position="338"/>
    </location>
</feature>
<evidence type="ECO:0000256" key="1">
    <source>
        <dbReference type="SAM" id="MobiDB-lite"/>
    </source>
</evidence>
<feature type="compositionally biased region" description="Basic and acidic residues" evidence="1">
    <location>
        <begin position="702"/>
        <end position="713"/>
    </location>
</feature>
<feature type="compositionally biased region" description="Low complexity" evidence="1">
    <location>
        <begin position="669"/>
        <end position="691"/>
    </location>
</feature>
<feature type="compositionally biased region" description="Basic and acidic residues" evidence="1">
    <location>
        <begin position="279"/>
        <end position="294"/>
    </location>
</feature>
<gene>
    <name evidence="3" type="ORF">FRACYDRAFT_246590</name>
</gene>
<feature type="region of interest" description="Disordered" evidence="1">
    <location>
        <begin position="143"/>
        <end position="172"/>
    </location>
</feature>
<sequence>MTTSKLISPPKKKKLRIQLSMKNFKNEEVVNDRTDHDNTTSSNNNSNEAELEEEVIAESQNERQARLKSEARAYALKKVVVEPPPVTNKTMTTTTSSANTKGAKHDDSEFDRDSSLSSKISTTNSETCSKFDVLLLAASKNSNATTTGSIPTIPAGSEQDKKKNSSIIKKESTATSPSSKLLSYDVSYDVYMGRGGGLNKLRRDSFYRKLILQNYEGYCGMKPIEKRDYALMEIVTPIRKLGGKFYLPSAVAAGDNLWEIGSDDDVVSRVMQSLRDCKKEEKQYNKKNEKKNAGRPDVVQSFSRSSMSLRVSLKNENKNENETTHNKDEQQPQQQKQIAKLKMKTNNKKPLDNSATVADSLCQRYYKQRNAHGTVEERQNVTKKDEGFDAVTPTTNQDNNSNQKKKEKKKRKNIYLNEVNGHMLNISNRDTGVCGLYHDLLVKHAPEFATKHDGDGDDEEDGADDDEMMSFVWNNIVSELHRKYGDTNFILCPHSSKVVNVQQQLQKQDNINFVDVTFRTIICIIRALSDIEYIASERYHRRLRRQQQQLQQQRNSNNITNSCDAATSISSSISGGRASTLSIPNFTTTVPKNQNPVHSLNSKSHHHKRSQKRPLNDTESEKITIDASSSESPPPPSLKQQQQRSCITTRFSTGSNPKQKKQRIKNNDDTTTTIDSFSSIVDCSSPSPSSSRCKQVRRKRKSTSESKDTRETCDGDEQQPRTDNNSSWEASPDVPQSSDMFQQVDQSRLELSQKQHPPRVIIQQDDYQNEDEDDLIF</sequence>
<dbReference type="InParanoid" id="A0A1E7EXI4"/>
<evidence type="ECO:0000313" key="4">
    <source>
        <dbReference type="Proteomes" id="UP000095751"/>
    </source>
</evidence>
<feature type="region of interest" description="Disordered" evidence="1">
    <location>
        <begin position="584"/>
        <end position="777"/>
    </location>
</feature>
<feature type="compositionally biased region" description="Low complexity" evidence="1">
    <location>
        <begin position="39"/>
        <end position="48"/>
    </location>
</feature>
<feature type="domain" description="DUF6824" evidence="2">
    <location>
        <begin position="189"/>
        <end position="276"/>
    </location>
</feature>
<proteinExistence type="predicted"/>
<dbReference type="AlphaFoldDB" id="A0A1E7EXI4"/>
<feature type="compositionally biased region" description="Basic residues" evidence="1">
    <location>
        <begin position="403"/>
        <end position="412"/>
    </location>
</feature>
<feature type="compositionally biased region" description="Basic and acidic residues" evidence="1">
    <location>
        <begin position="614"/>
        <end position="624"/>
    </location>
</feature>